<dbReference type="EMBL" id="CP027062">
    <property type="protein sequence ID" value="AVI50156.1"/>
    <property type="molecule type" value="Genomic_DNA"/>
</dbReference>
<dbReference type="Proteomes" id="UP000238442">
    <property type="component" value="Chromosome"/>
</dbReference>
<protein>
    <recommendedName>
        <fullName evidence="6">OmpA-like domain-containing protein</fullName>
    </recommendedName>
</protein>
<dbReference type="Gene3D" id="3.30.1330.60">
    <property type="entry name" value="OmpA-like domain"/>
    <property type="match status" value="1"/>
</dbReference>
<dbReference type="PROSITE" id="PS51123">
    <property type="entry name" value="OMPA_2"/>
    <property type="match status" value="1"/>
</dbReference>
<reference evidence="7 8" key="1">
    <citation type="submission" date="2018-02" db="EMBL/GenBank/DDBJ databases">
        <title>Genomic analysis of the strain RR4-38 isolated from a seawater recirculating aquaculture system.</title>
        <authorList>
            <person name="Kim Y.-S."/>
            <person name="Jang Y.H."/>
            <person name="Kim K.-H."/>
        </authorList>
    </citation>
    <scope>NUCLEOTIDE SEQUENCE [LARGE SCALE GENOMIC DNA]</scope>
    <source>
        <strain evidence="7 8">RR4-38</strain>
    </source>
</reference>
<dbReference type="PROSITE" id="PS51257">
    <property type="entry name" value="PROKAR_LIPOPROTEIN"/>
    <property type="match status" value="1"/>
</dbReference>
<feature type="domain" description="OmpA-like" evidence="6">
    <location>
        <begin position="460"/>
        <end position="577"/>
    </location>
</feature>
<dbReference type="CDD" id="cd07185">
    <property type="entry name" value="OmpA_C-like"/>
    <property type="match status" value="1"/>
</dbReference>
<keyword evidence="8" id="KW-1185">Reference proteome</keyword>
<gene>
    <name evidence="7" type="ORF">C5O00_02810</name>
</gene>
<dbReference type="PRINTS" id="PR01021">
    <property type="entry name" value="OMPADOMAIN"/>
</dbReference>
<dbReference type="Pfam" id="PF00691">
    <property type="entry name" value="OmpA"/>
    <property type="match status" value="1"/>
</dbReference>
<dbReference type="OrthoDB" id="9782229at2"/>
<dbReference type="KEGG" id="aue:C5O00_02810"/>
<feature type="compositionally biased region" description="Basic and acidic residues" evidence="5">
    <location>
        <begin position="560"/>
        <end position="570"/>
    </location>
</feature>
<evidence type="ECO:0000313" key="7">
    <source>
        <dbReference type="EMBL" id="AVI50156.1"/>
    </source>
</evidence>
<dbReference type="PANTHER" id="PTHR30329">
    <property type="entry name" value="STATOR ELEMENT OF FLAGELLAR MOTOR COMPLEX"/>
    <property type="match status" value="1"/>
</dbReference>
<name>A0A2S0HU60_9FLAO</name>
<evidence type="ECO:0000313" key="8">
    <source>
        <dbReference type="Proteomes" id="UP000238442"/>
    </source>
</evidence>
<dbReference type="InterPro" id="IPR006664">
    <property type="entry name" value="OMP_bac"/>
</dbReference>
<dbReference type="GO" id="GO:0009279">
    <property type="term" value="C:cell outer membrane"/>
    <property type="evidence" value="ECO:0007669"/>
    <property type="project" value="UniProtKB-SubCell"/>
</dbReference>
<dbReference type="PANTHER" id="PTHR30329:SF21">
    <property type="entry name" value="LIPOPROTEIN YIAD-RELATED"/>
    <property type="match status" value="1"/>
</dbReference>
<dbReference type="InterPro" id="IPR050330">
    <property type="entry name" value="Bact_OuterMem_StrucFunc"/>
</dbReference>
<dbReference type="SUPFAM" id="SSF103088">
    <property type="entry name" value="OmpA-like"/>
    <property type="match status" value="1"/>
</dbReference>
<feature type="region of interest" description="Disordered" evidence="5">
    <location>
        <begin position="550"/>
        <end position="579"/>
    </location>
</feature>
<evidence type="ECO:0000256" key="3">
    <source>
        <dbReference type="ARBA" id="ARBA00023237"/>
    </source>
</evidence>
<keyword evidence="2 4" id="KW-0472">Membrane</keyword>
<dbReference type="RefSeq" id="WP_105214756.1">
    <property type="nucleotide sequence ID" value="NZ_CP027062.1"/>
</dbReference>
<proteinExistence type="predicted"/>
<accession>A0A2S0HU60</accession>
<dbReference type="InterPro" id="IPR006665">
    <property type="entry name" value="OmpA-like"/>
</dbReference>
<sequence>MRIVIILCILCSWLISCKDSEAKGKTAEVDTEEQAGIKEQPEIAFEVPEITEEDSDEESIEETRSNSVFDTGENRVYIKKEDLDKTELASLQQIMEGDPELKEKALIKDNGDEFELNLPALKVHLSNGHQSYKPMRDLLEQNISPASVSMGYEINGRERIRAYTNNPTGGFLEDMTEHYMYRGGRTGKTALRRLGVASDDNVVPILLNYFEVSEAELQMLKDFPNTENHPNSAAAKRALNFEIPKDVSEYLKDPKCTEGFKYTIDYFKKRQGKAAGKFMQKANKAREEFYQLNPGWYGEEEDIGITYIDSRRKYIYLPFGELSFADVMISHDTGDGGANSEGVLGEPDMALENFRLQDPRIGNLGLNGVLTLEFTNNALTDVNGPDLYVFEMGKIEPTRLEISKDGVNWLDIGQIEGGTAMVDLAGFVKPGETYNYVRLTDLDTFSVVPGADVDAVAAIGGALRLNIDSAVLFDTGEYKLKGSATSELERLLDAIKEIPEGTVIVEGHTDNVGSPQSNLILSKNRAQEVAGYLQENLSNTYKFTVKGLGESQPVAPNDTDENKQKNRRVEILVLPSNKH</sequence>
<evidence type="ECO:0000256" key="2">
    <source>
        <dbReference type="ARBA" id="ARBA00023136"/>
    </source>
</evidence>
<keyword evidence="3" id="KW-0998">Cell outer membrane</keyword>
<organism evidence="7 8">
    <name type="scientific">Pukyongia salina</name>
    <dbReference type="NCBI Taxonomy" id="2094025"/>
    <lineage>
        <taxon>Bacteria</taxon>
        <taxon>Pseudomonadati</taxon>
        <taxon>Bacteroidota</taxon>
        <taxon>Flavobacteriia</taxon>
        <taxon>Flavobacteriales</taxon>
        <taxon>Flavobacteriaceae</taxon>
        <taxon>Pukyongia</taxon>
    </lineage>
</organism>
<dbReference type="InterPro" id="IPR036737">
    <property type="entry name" value="OmpA-like_sf"/>
</dbReference>
<evidence type="ECO:0000256" key="1">
    <source>
        <dbReference type="ARBA" id="ARBA00004442"/>
    </source>
</evidence>
<dbReference type="AlphaFoldDB" id="A0A2S0HU60"/>
<comment type="subcellular location">
    <subcellularLocation>
        <location evidence="1">Cell outer membrane</location>
    </subcellularLocation>
</comment>
<evidence type="ECO:0000256" key="4">
    <source>
        <dbReference type="PROSITE-ProRule" id="PRU00473"/>
    </source>
</evidence>
<evidence type="ECO:0000256" key="5">
    <source>
        <dbReference type="SAM" id="MobiDB-lite"/>
    </source>
</evidence>
<evidence type="ECO:0000259" key="6">
    <source>
        <dbReference type="PROSITE" id="PS51123"/>
    </source>
</evidence>